<accession>A0A1U7UP23</accession>
<dbReference type="PANTHER" id="PTHR37352:SF1">
    <property type="entry name" value="TESTIS-SPECIFIC GENE 13 PROTEIN"/>
    <property type="match status" value="1"/>
</dbReference>
<dbReference type="Pfam" id="PF14994">
    <property type="entry name" value="TSGA13"/>
    <property type="match status" value="1"/>
</dbReference>
<reference evidence="3" key="1">
    <citation type="submission" date="2025-08" db="UniProtKB">
        <authorList>
            <consortium name="RefSeq"/>
        </authorList>
    </citation>
    <scope>IDENTIFICATION</scope>
</reference>
<dbReference type="OMA" id="WIIKNAT"/>
<dbReference type="Proteomes" id="UP000189704">
    <property type="component" value="Unplaced"/>
</dbReference>
<sequence length="275" mass="31663">MGQKKQIKFQNVISKMSEKSPAKPEKGEFFDSEEIFDAAGQSKFILEKLQHYIEHPNLAQYYKPLKPTALQKFLAQSRKTTSFMLKVTEYDQDKALLIITNNPPPCSITQQEKSSAPKYFSKELLLKVMESPHQHQSIESLWPPVMPQKNKLRSGLKPVFPLILSGDPTSKREQWFRFSTDNDFKSEGKYSKVYALRKQKEMYPQLSFALDRERDMRKDAPQKSESKRPTSRAAREPLTLSSLLQEKPTKTAPGESAFRNGRAPHWIVNNAIVTK</sequence>
<organism evidence="2 3">
    <name type="scientific">Carlito syrichta</name>
    <name type="common">Philippine tarsier</name>
    <name type="synonym">Tarsius syrichta</name>
    <dbReference type="NCBI Taxonomy" id="1868482"/>
    <lineage>
        <taxon>Eukaryota</taxon>
        <taxon>Metazoa</taxon>
        <taxon>Chordata</taxon>
        <taxon>Craniata</taxon>
        <taxon>Vertebrata</taxon>
        <taxon>Euteleostomi</taxon>
        <taxon>Mammalia</taxon>
        <taxon>Eutheria</taxon>
        <taxon>Euarchontoglires</taxon>
        <taxon>Primates</taxon>
        <taxon>Haplorrhini</taxon>
        <taxon>Tarsiiformes</taxon>
        <taxon>Tarsiidae</taxon>
        <taxon>Carlito</taxon>
    </lineage>
</organism>
<dbReference type="STRING" id="1868482.ENSTSYP00000012805"/>
<dbReference type="AlphaFoldDB" id="A0A1U7UP23"/>
<dbReference type="InterPro" id="IPR029241">
    <property type="entry name" value="TSGA13"/>
</dbReference>
<name>A0A1U7UP23_CARSF</name>
<dbReference type="OrthoDB" id="9946729at2759"/>
<evidence type="ECO:0000313" key="2">
    <source>
        <dbReference type="Proteomes" id="UP000189704"/>
    </source>
</evidence>
<dbReference type="PANTHER" id="PTHR37352">
    <property type="entry name" value="TESTIS-SPECIFIC GENE 13 PROTEIN"/>
    <property type="match status" value="1"/>
</dbReference>
<evidence type="ECO:0000313" key="3">
    <source>
        <dbReference type="RefSeq" id="XP_008067062.1"/>
    </source>
</evidence>
<dbReference type="KEGG" id="csyr:103271395"/>
<dbReference type="RefSeq" id="XP_008067062.1">
    <property type="nucleotide sequence ID" value="XM_008068871.1"/>
</dbReference>
<keyword evidence="2" id="KW-1185">Reference proteome</keyword>
<gene>
    <name evidence="3" type="primary">TSGA13</name>
</gene>
<proteinExistence type="predicted"/>
<feature type="compositionally biased region" description="Basic and acidic residues" evidence="1">
    <location>
        <begin position="210"/>
        <end position="228"/>
    </location>
</feature>
<dbReference type="GeneID" id="103271395"/>
<feature type="region of interest" description="Disordered" evidence="1">
    <location>
        <begin position="207"/>
        <end position="261"/>
    </location>
</feature>
<dbReference type="CTD" id="114960"/>
<evidence type="ECO:0000256" key="1">
    <source>
        <dbReference type="SAM" id="MobiDB-lite"/>
    </source>
</evidence>
<protein>
    <submittedName>
        <fullName evidence="3">Testis-specific gene 13 protein</fullName>
    </submittedName>
</protein>